<feature type="region of interest" description="Disordered" evidence="1">
    <location>
        <begin position="330"/>
        <end position="349"/>
    </location>
</feature>
<feature type="compositionally biased region" description="Polar residues" evidence="1">
    <location>
        <begin position="275"/>
        <end position="300"/>
    </location>
</feature>
<feature type="compositionally biased region" description="Acidic residues" evidence="1">
    <location>
        <begin position="313"/>
        <end position="322"/>
    </location>
</feature>
<dbReference type="EMBL" id="VCGU01000004">
    <property type="protein sequence ID" value="TRY77450.1"/>
    <property type="molecule type" value="Genomic_DNA"/>
</dbReference>
<evidence type="ECO:0000313" key="2">
    <source>
        <dbReference type="EMBL" id="TRY77450.1"/>
    </source>
</evidence>
<dbReference type="AlphaFoldDB" id="A0A553PIF7"/>
<feature type="compositionally biased region" description="Polar residues" evidence="1">
    <location>
        <begin position="18"/>
        <end position="33"/>
    </location>
</feature>
<feature type="compositionally biased region" description="Polar residues" evidence="1">
    <location>
        <begin position="127"/>
        <end position="142"/>
    </location>
</feature>
<sequence length="410" mass="44693">MDSSTSTSRLDGDERHQVQSNKNSSGKIRTTASRPRMEHYQLHWKKNYRDINQLPYYAYLYQKDPEDFIDPLLPPVSVPPLSPVPPILPPTTSSIDFMRTLRGKSCDNMSSFAFDDLGTSFAKDIPPSSSTSTSRKFNMSRSHSVRAGSGNGAGHHIKLSNLVMAAHQKSKTLSRTGTEPALWGPSGKLSAGCGNPRSSSNFVPGSPSSGGRCRPARMMPPKRAASDVHVRFNNCKLDLMRRIQTGPELPEEGNGTSFCSPSVHAEGNHEPFESPKTSRLPSQPRTLSKLVTTSSLNSFKRYSDPGAGHDENEPTDLELESEPETRLKAISPVPPMSNQVKQQDSPSGCSKSFAIELGPLNARSKRKLTDMSSFHSPAVEDPLPLQTWIHHSAGSGNQPTSTSSKKATVV</sequence>
<feature type="compositionally biased region" description="Polar residues" evidence="1">
    <location>
        <begin position="336"/>
        <end position="349"/>
    </location>
</feature>
<evidence type="ECO:0000256" key="1">
    <source>
        <dbReference type="SAM" id="MobiDB-lite"/>
    </source>
</evidence>
<evidence type="ECO:0000313" key="3">
    <source>
        <dbReference type="Proteomes" id="UP000318571"/>
    </source>
</evidence>
<organism evidence="2 3">
    <name type="scientific">Tigriopus californicus</name>
    <name type="common">Marine copepod</name>
    <dbReference type="NCBI Taxonomy" id="6832"/>
    <lineage>
        <taxon>Eukaryota</taxon>
        <taxon>Metazoa</taxon>
        <taxon>Ecdysozoa</taxon>
        <taxon>Arthropoda</taxon>
        <taxon>Crustacea</taxon>
        <taxon>Multicrustacea</taxon>
        <taxon>Hexanauplia</taxon>
        <taxon>Copepoda</taxon>
        <taxon>Harpacticoida</taxon>
        <taxon>Harpacticidae</taxon>
        <taxon>Tigriopus</taxon>
    </lineage>
</organism>
<gene>
    <name evidence="2" type="ORF">TCAL_08014</name>
</gene>
<reference evidence="2 3" key="1">
    <citation type="journal article" date="2018" name="Nat. Ecol. Evol.">
        <title>Genomic signatures of mitonuclear coevolution across populations of Tigriopus californicus.</title>
        <authorList>
            <person name="Barreto F.S."/>
            <person name="Watson E.T."/>
            <person name="Lima T.G."/>
            <person name="Willett C.S."/>
            <person name="Edmands S."/>
            <person name="Li W."/>
            <person name="Burton R.S."/>
        </authorList>
    </citation>
    <scope>NUCLEOTIDE SEQUENCE [LARGE SCALE GENOMIC DNA]</scope>
    <source>
        <strain evidence="2 3">San Diego</strain>
    </source>
</reference>
<keyword evidence="3" id="KW-1185">Reference proteome</keyword>
<protein>
    <submittedName>
        <fullName evidence="2">Uncharacterized protein</fullName>
    </submittedName>
</protein>
<feature type="compositionally biased region" description="Basic and acidic residues" evidence="1">
    <location>
        <begin position="301"/>
        <end position="312"/>
    </location>
</feature>
<feature type="region of interest" description="Disordered" evidence="1">
    <location>
        <begin position="125"/>
        <end position="153"/>
    </location>
</feature>
<name>A0A553PIF7_TIGCA</name>
<feature type="compositionally biased region" description="Low complexity" evidence="1">
    <location>
        <begin position="198"/>
        <end position="211"/>
    </location>
</feature>
<feature type="region of interest" description="Disordered" evidence="1">
    <location>
        <begin position="246"/>
        <end position="323"/>
    </location>
</feature>
<feature type="compositionally biased region" description="Polar residues" evidence="1">
    <location>
        <begin position="394"/>
        <end position="410"/>
    </location>
</feature>
<comment type="caution">
    <text evidence="2">The sequence shown here is derived from an EMBL/GenBank/DDBJ whole genome shotgun (WGS) entry which is preliminary data.</text>
</comment>
<proteinExistence type="predicted"/>
<accession>A0A553PIF7</accession>
<dbReference type="Proteomes" id="UP000318571">
    <property type="component" value="Chromosome 5"/>
</dbReference>
<feature type="region of interest" description="Disordered" evidence="1">
    <location>
        <begin position="1"/>
        <end position="36"/>
    </location>
</feature>
<feature type="region of interest" description="Disordered" evidence="1">
    <location>
        <begin position="169"/>
        <end position="224"/>
    </location>
</feature>
<feature type="region of interest" description="Disordered" evidence="1">
    <location>
        <begin position="389"/>
        <end position="410"/>
    </location>
</feature>